<dbReference type="Pfam" id="PF01585">
    <property type="entry name" value="G-patch"/>
    <property type="match status" value="1"/>
</dbReference>
<feature type="region of interest" description="Disordered" evidence="3">
    <location>
        <begin position="258"/>
        <end position="299"/>
    </location>
</feature>
<evidence type="ECO:0000256" key="3">
    <source>
        <dbReference type="SAM" id="MobiDB-lite"/>
    </source>
</evidence>
<sequence length="364" mass="40597">MASPEAPLCYVGIVKKSPAFRLMKQMGWEEGEGLGKDKQGIKGHVRVKNKQDTAGVGLEKPNPWAFDTAQFDSILKRLKVQSTEVKNAEVVGKDEAEETKASNENHVPVVKSTRPQGRYKRREKGKLVQSYSSKDLEGILVKKSEESSVIKSDKNGRSESVEPMESDVFFSEGNVPEEMPVDWWGYKSGFVSGGLLGAQSKKKKLVSGEHTHNPHERTAFHEEDQENLYNLVQNKATTGKQGLGIKDRPKKIAGVHFEGKKTSFDDSDDDSPADSSSSPKRKYVDSETERSDEPKPKLKKLCRQLLRQVPGESLKLKQLKVLINQQSPSTFSNFSSKRDALDFLKQKLEGSEKFVVDGKSVSLK</sequence>
<organism evidence="5 6">
    <name type="scientific">Heracleum sosnowskyi</name>
    <dbReference type="NCBI Taxonomy" id="360622"/>
    <lineage>
        <taxon>Eukaryota</taxon>
        <taxon>Viridiplantae</taxon>
        <taxon>Streptophyta</taxon>
        <taxon>Embryophyta</taxon>
        <taxon>Tracheophyta</taxon>
        <taxon>Spermatophyta</taxon>
        <taxon>Magnoliopsida</taxon>
        <taxon>eudicotyledons</taxon>
        <taxon>Gunneridae</taxon>
        <taxon>Pentapetalae</taxon>
        <taxon>asterids</taxon>
        <taxon>campanulids</taxon>
        <taxon>Apiales</taxon>
        <taxon>Apiaceae</taxon>
        <taxon>Apioideae</taxon>
        <taxon>apioid superclade</taxon>
        <taxon>Tordylieae</taxon>
        <taxon>Tordyliinae</taxon>
        <taxon>Heracleum</taxon>
    </lineage>
</organism>
<protein>
    <submittedName>
        <fullName evidence="5">D111/G-patch domain-containing protein</fullName>
    </submittedName>
</protein>
<comment type="caution">
    <text evidence="5">The sequence shown here is derived from an EMBL/GenBank/DDBJ whole genome shotgun (WGS) entry which is preliminary data.</text>
</comment>
<dbReference type="SMART" id="SM00443">
    <property type="entry name" value="G_patch"/>
    <property type="match status" value="1"/>
</dbReference>
<dbReference type="GO" id="GO:0005730">
    <property type="term" value="C:nucleolus"/>
    <property type="evidence" value="ECO:0007669"/>
    <property type="project" value="TreeGrafter"/>
</dbReference>
<dbReference type="PROSITE" id="PS50174">
    <property type="entry name" value="G_PATCH"/>
    <property type="match status" value="1"/>
</dbReference>
<dbReference type="InterPro" id="IPR058719">
    <property type="entry name" value="WHD_LYAR"/>
</dbReference>
<dbReference type="Proteomes" id="UP001237642">
    <property type="component" value="Unassembled WGS sequence"/>
</dbReference>
<keyword evidence="6" id="KW-1185">Reference proteome</keyword>
<dbReference type="AlphaFoldDB" id="A0AAD8MCC2"/>
<dbReference type="PANTHER" id="PTHR23149:SF9">
    <property type="entry name" value="G PATCH DOMAIN-CONTAINING PROTEIN 4"/>
    <property type="match status" value="1"/>
</dbReference>
<feature type="compositionally biased region" description="Basic and acidic residues" evidence="3">
    <location>
        <begin position="282"/>
        <end position="296"/>
    </location>
</feature>
<feature type="region of interest" description="Disordered" evidence="3">
    <location>
        <begin position="202"/>
        <end position="223"/>
    </location>
</feature>
<evidence type="ECO:0000256" key="2">
    <source>
        <dbReference type="ARBA" id="ARBA00023242"/>
    </source>
</evidence>
<feature type="compositionally biased region" description="Basic and acidic residues" evidence="3">
    <location>
        <begin position="206"/>
        <end position="222"/>
    </location>
</feature>
<comment type="subcellular location">
    <subcellularLocation>
        <location evidence="1">Nucleus</location>
    </subcellularLocation>
</comment>
<dbReference type="InterPro" id="IPR000467">
    <property type="entry name" value="G_patch_dom"/>
</dbReference>
<evidence type="ECO:0000313" key="6">
    <source>
        <dbReference type="Proteomes" id="UP001237642"/>
    </source>
</evidence>
<evidence type="ECO:0000259" key="4">
    <source>
        <dbReference type="PROSITE" id="PS50174"/>
    </source>
</evidence>
<dbReference type="InterPro" id="IPR050656">
    <property type="entry name" value="PINX1"/>
</dbReference>
<evidence type="ECO:0000256" key="1">
    <source>
        <dbReference type="ARBA" id="ARBA00004123"/>
    </source>
</evidence>
<name>A0AAD8MCC2_9APIA</name>
<keyword evidence="2" id="KW-0539">Nucleus</keyword>
<dbReference type="EMBL" id="JAUIZM010000008">
    <property type="protein sequence ID" value="KAK1367549.1"/>
    <property type="molecule type" value="Genomic_DNA"/>
</dbReference>
<reference evidence="5" key="2">
    <citation type="submission" date="2023-05" db="EMBL/GenBank/DDBJ databases">
        <authorList>
            <person name="Schelkunov M.I."/>
        </authorList>
    </citation>
    <scope>NUCLEOTIDE SEQUENCE</scope>
    <source>
        <strain evidence="5">Hsosn_3</strain>
        <tissue evidence="5">Leaf</tissue>
    </source>
</reference>
<dbReference type="PANTHER" id="PTHR23149">
    <property type="entry name" value="G PATCH DOMAIN CONTAINING PROTEIN"/>
    <property type="match status" value="1"/>
</dbReference>
<gene>
    <name evidence="5" type="ORF">POM88_033641</name>
</gene>
<feature type="domain" description="G-patch" evidence="4">
    <location>
        <begin position="15"/>
        <end position="61"/>
    </location>
</feature>
<evidence type="ECO:0000313" key="5">
    <source>
        <dbReference type="EMBL" id="KAK1367549.1"/>
    </source>
</evidence>
<proteinExistence type="predicted"/>
<dbReference type="Pfam" id="PF25879">
    <property type="entry name" value="WHD_LYAR"/>
    <property type="match status" value="1"/>
</dbReference>
<accession>A0AAD8MCC2</accession>
<reference evidence="5" key="1">
    <citation type="submission" date="2023-02" db="EMBL/GenBank/DDBJ databases">
        <title>Genome of toxic invasive species Heracleum sosnowskyi carries increased number of genes despite the absence of recent whole-genome duplications.</title>
        <authorList>
            <person name="Schelkunov M."/>
            <person name="Shtratnikova V."/>
            <person name="Makarenko M."/>
            <person name="Klepikova A."/>
            <person name="Omelchenko D."/>
            <person name="Novikova G."/>
            <person name="Obukhova E."/>
            <person name="Bogdanov V."/>
            <person name="Penin A."/>
            <person name="Logacheva M."/>
        </authorList>
    </citation>
    <scope>NUCLEOTIDE SEQUENCE</scope>
    <source>
        <strain evidence="5">Hsosn_3</strain>
        <tissue evidence="5">Leaf</tissue>
    </source>
</reference>
<dbReference type="GO" id="GO:0003676">
    <property type="term" value="F:nucleic acid binding"/>
    <property type="evidence" value="ECO:0007669"/>
    <property type="project" value="InterPro"/>
</dbReference>